<dbReference type="KEGG" id="tbg:TbgDal_VII5790"/>
<evidence type="ECO:0000313" key="1">
    <source>
        <dbReference type="EMBL" id="CBH12678.1"/>
    </source>
</evidence>
<protein>
    <submittedName>
        <fullName evidence="1">Uncharacterized protein</fullName>
    </submittedName>
</protein>
<gene>
    <name evidence="1" type="ORF">TbgDal_VII5790</name>
</gene>
<accession>C9ZTE3</accession>
<dbReference type="EMBL" id="FN554970">
    <property type="protein sequence ID" value="CBH12678.1"/>
    <property type="molecule type" value="Genomic_DNA"/>
</dbReference>
<organism evidence="1 2">
    <name type="scientific">Trypanosoma brucei gambiense (strain MHOM/CI/86/DAL972)</name>
    <dbReference type="NCBI Taxonomy" id="679716"/>
    <lineage>
        <taxon>Eukaryota</taxon>
        <taxon>Discoba</taxon>
        <taxon>Euglenozoa</taxon>
        <taxon>Kinetoplastea</taxon>
        <taxon>Metakinetoplastina</taxon>
        <taxon>Trypanosomatida</taxon>
        <taxon>Trypanosomatidae</taxon>
        <taxon>Trypanosoma</taxon>
    </lineage>
</organism>
<proteinExistence type="predicted"/>
<evidence type="ECO:0000313" key="2">
    <source>
        <dbReference type="Proteomes" id="UP000002316"/>
    </source>
</evidence>
<dbReference type="RefSeq" id="XP_011774958.1">
    <property type="nucleotide sequence ID" value="XM_011776656.1"/>
</dbReference>
<dbReference type="AlphaFoldDB" id="C9ZTE3"/>
<reference evidence="2" key="1">
    <citation type="journal article" date="2010" name="PLoS Negl. Trop. Dis.">
        <title>The genome sequence of Trypanosoma brucei gambiense, causative agent of chronic human african trypanosomiasis.</title>
        <authorList>
            <person name="Jackson A.P."/>
            <person name="Sanders M."/>
            <person name="Berry A."/>
            <person name="McQuillan J."/>
            <person name="Aslett M.A."/>
            <person name="Quail M.A."/>
            <person name="Chukualim B."/>
            <person name="Capewell P."/>
            <person name="MacLeod A."/>
            <person name="Melville S.E."/>
            <person name="Gibson W."/>
            <person name="Barry J.D."/>
            <person name="Berriman M."/>
            <person name="Hertz-Fowler C."/>
        </authorList>
    </citation>
    <scope>NUCLEOTIDE SEQUENCE [LARGE SCALE GENOMIC DNA]</scope>
    <source>
        <strain evidence="2">MHOM/CI/86/DAL972</strain>
    </source>
</reference>
<name>C9ZTE3_TRYB9</name>
<sequence>MLDRYVKWVRKKKTYRDEKENGTNSNNVNSSCGLPAGTIHGKIAEQVPPLLRTKQETRETKSTIFRKRIQSGKGGISHEKYNRIEHCISKNVTIGDCRRGLDKKNSTHPDSAWVLHSLFSSLFLLFPDNQ</sequence>
<dbReference type="Proteomes" id="UP000002316">
    <property type="component" value="Chromosome 7"/>
</dbReference>
<dbReference type="GeneID" id="23862836"/>